<sequence length="66" mass="7253">MSQIQEALDRAEASQGNATVYVSGSDVGEIQEALNRLPGYTGREGPSGYYIEHRDDTFVVYLAVEQ</sequence>
<organism evidence="1 2">
    <name type="scientific">Halogeometricum salsisoli</name>
    <dbReference type="NCBI Taxonomy" id="2950536"/>
    <lineage>
        <taxon>Archaea</taxon>
        <taxon>Methanobacteriati</taxon>
        <taxon>Methanobacteriota</taxon>
        <taxon>Stenosarchaea group</taxon>
        <taxon>Halobacteria</taxon>
        <taxon>Halobacteriales</taxon>
        <taxon>Haloferacaceae</taxon>
        <taxon>Halogeometricum</taxon>
    </lineage>
</organism>
<gene>
    <name evidence="1" type="ORF">NDI76_04830</name>
</gene>
<comment type="caution">
    <text evidence="1">The sequence shown here is derived from an EMBL/GenBank/DDBJ whole genome shotgun (WGS) entry which is preliminary data.</text>
</comment>
<reference evidence="1 2" key="1">
    <citation type="submission" date="2022-06" db="EMBL/GenBank/DDBJ databases">
        <title>Halogeometricum sp. a new haloarchaeum isolate from saline soil.</title>
        <authorList>
            <person name="Strakova D."/>
            <person name="Galisteo C."/>
            <person name="Sanchez-Porro C."/>
            <person name="Ventosa A."/>
        </authorList>
    </citation>
    <scope>NUCLEOTIDE SEQUENCE [LARGE SCALE GENOMIC DNA]</scope>
    <source>
        <strain evidence="1 2">S1BR25-6</strain>
    </source>
</reference>
<protein>
    <submittedName>
        <fullName evidence="1">Uncharacterized protein</fullName>
    </submittedName>
</protein>
<accession>A0ABU2GD21</accession>
<dbReference type="RefSeq" id="WP_310922881.1">
    <property type="nucleotide sequence ID" value="NZ_JAMQOP010000001.1"/>
</dbReference>
<evidence type="ECO:0000313" key="1">
    <source>
        <dbReference type="EMBL" id="MDS0298059.1"/>
    </source>
</evidence>
<dbReference type="Proteomes" id="UP001257060">
    <property type="component" value="Unassembled WGS sequence"/>
</dbReference>
<dbReference type="EMBL" id="JAMQOP010000001">
    <property type="protein sequence ID" value="MDS0298059.1"/>
    <property type="molecule type" value="Genomic_DNA"/>
</dbReference>
<name>A0ABU2GD21_9EURY</name>
<keyword evidence="2" id="KW-1185">Reference proteome</keyword>
<evidence type="ECO:0000313" key="2">
    <source>
        <dbReference type="Proteomes" id="UP001257060"/>
    </source>
</evidence>
<proteinExistence type="predicted"/>